<dbReference type="Proteomes" id="UP000649617">
    <property type="component" value="Unassembled WGS sequence"/>
</dbReference>
<sequence>MDPDPDYWPGETAPRSNFWYMADEPDSRLDEEALRVRMYGFGFSYAHRLPRETLATNAERDAVKESLFRHEFDGIIFGKVGPNQACDPLPFFDDVQAAGYPHERVALIYGGDFGLETSLVAQHARIYSGYGIVFFREMEAPADHFSWVPAQVYPRACYADPAWKQFFHLWHQRLECWGCPEIDKPVREQLWDWLLQKATGFPWVAGVNSVLLPPCWSGLILLAVPLLAKHPADEPSGEELSQRCNFFYQQLHKAQSQVTFQRRARALWRRRWRGAAAFREAFGVSTWEVKAFVDSTCGGSGSRRSLFDAGFVNEARQPLLELRRTWTQR</sequence>
<keyword evidence="2" id="KW-1185">Reference proteome</keyword>
<dbReference type="AlphaFoldDB" id="A0A812WH45"/>
<dbReference type="OrthoDB" id="435744at2759"/>
<evidence type="ECO:0000313" key="2">
    <source>
        <dbReference type="Proteomes" id="UP000649617"/>
    </source>
</evidence>
<evidence type="ECO:0000313" key="1">
    <source>
        <dbReference type="EMBL" id="CAE7683071.1"/>
    </source>
</evidence>
<accession>A0A812WH45</accession>
<feature type="non-terminal residue" evidence="1">
    <location>
        <position position="329"/>
    </location>
</feature>
<name>A0A812WH45_SYMPI</name>
<protein>
    <submittedName>
        <fullName evidence="1">CPK2 protein</fullName>
    </submittedName>
</protein>
<gene>
    <name evidence="1" type="primary">CPK2</name>
    <name evidence="1" type="ORF">SPIL2461_LOCUS19054</name>
</gene>
<dbReference type="EMBL" id="CAJNIZ010044252">
    <property type="protein sequence ID" value="CAE7683071.1"/>
    <property type="molecule type" value="Genomic_DNA"/>
</dbReference>
<reference evidence="1" key="1">
    <citation type="submission" date="2021-02" db="EMBL/GenBank/DDBJ databases">
        <authorList>
            <person name="Dougan E. K."/>
            <person name="Rhodes N."/>
            <person name="Thang M."/>
            <person name="Chan C."/>
        </authorList>
    </citation>
    <scope>NUCLEOTIDE SEQUENCE</scope>
</reference>
<comment type="caution">
    <text evidence="1">The sequence shown here is derived from an EMBL/GenBank/DDBJ whole genome shotgun (WGS) entry which is preliminary data.</text>
</comment>
<organism evidence="1 2">
    <name type="scientific">Symbiodinium pilosum</name>
    <name type="common">Dinoflagellate</name>
    <dbReference type="NCBI Taxonomy" id="2952"/>
    <lineage>
        <taxon>Eukaryota</taxon>
        <taxon>Sar</taxon>
        <taxon>Alveolata</taxon>
        <taxon>Dinophyceae</taxon>
        <taxon>Suessiales</taxon>
        <taxon>Symbiodiniaceae</taxon>
        <taxon>Symbiodinium</taxon>
    </lineage>
</organism>
<proteinExistence type="predicted"/>